<dbReference type="GO" id="GO:0000978">
    <property type="term" value="F:RNA polymerase II cis-regulatory region sequence-specific DNA binding"/>
    <property type="evidence" value="ECO:0007669"/>
    <property type="project" value="TreeGrafter"/>
</dbReference>
<dbReference type="PANTHER" id="PTHR10252:SF8">
    <property type="entry name" value="NUCLEAR TRANSCRIPTION FACTOR Y SUBUNIT GAMMA"/>
    <property type="match status" value="1"/>
</dbReference>
<evidence type="ECO:0000256" key="1">
    <source>
        <dbReference type="ARBA" id="ARBA00004123"/>
    </source>
</evidence>
<dbReference type="GO" id="GO:0016602">
    <property type="term" value="C:CCAAT-binding factor complex"/>
    <property type="evidence" value="ECO:0007669"/>
    <property type="project" value="TreeGrafter"/>
</dbReference>
<evidence type="ECO:0000259" key="8">
    <source>
        <dbReference type="Pfam" id="PF00808"/>
    </source>
</evidence>
<evidence type="ECO:0000256" key="3">
    <source>
        <dbReference type="ARBA" id="ARBA00023125"/>
    </source>
</evidence>
<keyword evidence="3" id="KW-0238">DNA-binding</keyword>
<feature type="region of interest" description="Disordered" evidence="7">
    <location>
        <begin position="1"/>
        <end position="50"/>
    </location>
</feature>
<feature type="region of interest" description="Disordered" evidence="7">
    <location>
        <begin position="267"/>
        <end position="329"/>
    </location>
</feature>
<evidence type="ECO:0000256" key="7">
    <source>
        <dbReference type="SAM" id="MobiDB-lite"/>
    </source>
</evidence>
<keyword evidence="4" id="KW-0804">Transcription</keyword>
<dbReference type="GO" id="GO:0001228">
    <property type="term" value="F:DNA-binding transcription activator activity, RNA polymerase II-specific"/>
    <property type="evidence" value="ECO:0007669"/>
    <property type="project" value="TreeGrafter"/>
</dbReference>
<dbReference type="InterPro" id="IPR003958">
    <property type="entry name" value="CBFA_NFYB_domain"/>
</dbReference>
<accession>A0A1X7VN09</accession>
<evidence type="ECO:0000256" key="5">
    <source>
        <dbReference type="ARBA" id="ARBA00023242"/>
    </source>
</evidence>
<evidence type="ECO:0000313" key="10">
    <source>
        <dbReference type="Proteomes" id="UP000007879"/>
    </source>
</evidence>
<dbReference type="STRING" id="400682.A0A1X7VN09"/>
<dbReference type="Gene3D" id="1.10.20.10">
    <property type="entry name" value="Histone, subunit A"/>
    <property type="match status" value="1"/>
</dbReference>
<gene>
    <name evidence="9" type="primary">100641075</name>
</gene>
<dbReference type="Proteomes" id="UP000007879">
    <property type="component" value="Unassembled WGS sequence"/>
</dbReference>
<dbReference type="OrthoDB" id="1272441at2759"/>
<dbReference type="InParanoid" id="A0A1X7VN09"/>
<feature type="region of interest" description="Disordered" evidence="7">
    <location>
        <begin position="411"/>
        <end position="442"/>
    </location>
</feature>
<evidence type="ECO:0000256" key="2">
    <source>
        <dbReference type="ARBA" id="ARBA00023015"/>
    </source>
</evidence>
<dbReference type="GO" id="GO:0046982">
    <property type="term" value="F:protein heterodimerization activity"/>
    <property type="evidence" value="ECO:0007669"/>
    <property type="project" value="InterPro"/>
</dbReference>
<feature type="compositionally biased region" description="Polar residues" evidence="7">
    <location>
        <begin position="31"/>
        <end position="41"/>
    </location>
</feature>
<reference evidence="10" key="1">
    <citation type="journal article" date="2010" name="Nature">
        <title>The Amphimedon queenslandica genome and the evolution of animal complexity.</title>
        <authorList>
            <person name="Srivastava M."/>
            <person name="Simakov O."/>
            <person name="Chapman J."/>
            <person name="Fahey B."/>
            <person name="Gauthier M.E."/>
            <person name="Mitros T."/>
            <person name="Richards G.S."/>
            <person name="Conaco C."/>
            <person name="Dacre M."/>
            <person name="Hellsten U."/>
            <person name="Larroux C."/>
            <person name="Putnam N.H."/>
            <person name="Stanke M."/>
            <person name="Adamska M."/>
            <person name="Darling A."/>
            <person name="Degnan S.M."/>
            <person name="Oakley T.H."/>
            <person name="Plachetzki D.C."/>
            <person name="Zhai Y."/>
            <person name="Adamski M."/>
            <person name="Calcino A."/>
            <person name="Cummins S.F."/>
            <person name="Goodstein D.M."/>
            <person name="Harris C."/>
            <person name="Jackson D.J."/>
            <person name="Leys S.P."/>
            <person name="Shu S."/>
            <person name="Woodcroft B.J."/>
            <person name="Vervoort M."/>
            <person name="Kosik K.S."/>
            <person name="Manning G."/>
            <person name="Degnan B.M."/>
            <person name="Rokhsar D.S."/>
        </authorList>
    </citation>
    <scope>NUCLEOTIDE SEQUENCE [LARGE SCALE GENOMIC DNA]</scope>
</reference>
<sequence length="442" mass="49012">MFLKMALSSGPSSSLEGNQQSLPDSLLVTPSRPQQRNTTPNEAGRETVPTNGAESMMNQFFSHPPSFTDTILQDPPQPQLSAAQHKLSHLFENEVQAYEHLTEENWKYPEYPLARIKKIMRMDEDVQMISGEVPIIFSKAIELFVSELTLRAWIYTEETKRRTIQRSDIAMAIAKNDMFDFLIDIVPREEIHVHSRSRSHHKDSLSNVTEPQSSALSLNPDVLQTYLQLMSQQLEQDNRDEDNESEGVSSATSQVLQQLQVIQQLTQTGQQTTQEEPNPLPPPPPSSASAPLSHPPPLTSVPVSSTHDTPPPPPALIPSDNIQQEQQQDAQVLPAPLTSLPQLIPSTDSSILVPSSHSNDELLVQPEVLHYSSHEHSAADINNLLSSNPIDSIPVTTSQFFNVAPLPPPLSSSIAQSQVVSQDQNQYQDQGLAQYSSSDNHF</sequence>
<dbReference type="EnsemblMetazoa" id="Aqu2.1.41269_001">
    <property type="protein sequence ID" value="Aqu2.1.41269_001"/>
    <property type="gene ID" value="Aqu2.1.41269"/>
</dbReference>
<dbReference type="InterPro" id="IPR009072">
    <property type="entry name" value="Histone-fold"/>
</dbReference>
<name>A0A1X7VN09_AMPQE</name>
<feature type="compositionally biased region" description="Polar residues" evidence="7">
    <location>
        <begin position="425"/>
        <end position="442"/>
    </location>
</feature>
<comment type="subcellular location">
    <subcellularLocation>
        <location evidence="1">Nucleus</location>
    </subcellularLocation>
</comment>
<dbReference type="PANTHER" id="PTHR10252">
    <property type="entry name" value="HISTONE-LIKE TRANSCRIPTION FACTOR CCAAT-RELATED"/>
    <property type="match status" value="1"/>
</dbReference>
<dbReference type="InterPro" id="IPR050568">
    <property type="entry name" value="Transcr_DNA_Rep_Reg"/>
</dbReference>
<feature type="region of interest" description="Disordered" evidence="7">
    <location>
        <begin position="194"/>
        <end position="215"/>
    </location>
</feature>
<dbReference type="eggNOG" id="KOG1657">
    <property type="taxonomic scope" value="Eukaryota"/>
</dbReference>
<reference evidence="9" key="2">
    <citation type="submission" date="2017-05" db="UniProtKB">
        <authorList>
            <consortium name="EnsemblMetazoa"/>
        </authorList>
    </citation>
    <scope>IDENTIFICATION</scope>
</reference>
<dbReference type="CDD" id="cd22908">
    <property type="entry name" value="HFD_NFYC-like"/>
    <property type="match status" value="1"/>
</dbReference>
<keyword evidence="10" id="KW-1185">Reference proteome</keyword>
<feature type="compositionally biased region" description="Polar residues" evidence="7">
    <location>
        <begin position="9"/>
        <end position="23"/>
    </location>
</feature>
<feature type="compositionally biased region" description="Polar residues" evidence="7">
    <location>
        <begin position="205"/>
        <end position="215"/>
    </location>
</feature>
<dbReference type="SUPFAM" id="SSF47113">
    <property type="entry name" value="Histone-fold"/>
    <property type="match status" value="1"/>
</dbReference>
<feature type="region of interest" description="Disordered" evidence="7">
    <location>
        <begin position="234"/>
        <end position="253"/>
    </location>
</feature>
<keyword evidence="5" id="KW-0539">Nucleus</keyword>
<dbReference type="FunFam" id="1.10.20.10:FF:000062">
    <property type="entry name" value="Nuclear transcription factor Y subunit C"/>
    <property type="match status" value="1"/>
</dbReference>
<evidence type="ECO:0000256" key="4">
    <source>
        <dbReference type="ARBA" id="ARBA00023163"/>
    </source>
</evidence>
<dbReference type="Pfam" id="PF00808">
    <property type="entry name" value="CBFD_NFYB_HMF"/>
    <property type="match status" value="1"/>
</dbReference>
<evidence type="ECO:0000256" key="6">
    <source>
        <dbReference type="ARBA" id="ARBA00038129"/>
    </source>
</evidence>
<keyword evidence="2" id="KW-0805">Transcription regulation</keyword>
<organism evidence="9">
    <name type="scientific">Amphimedon queenslandica</name>
    <name type="common">Sponge</name>
    <dbReference type="NCBI Taxonomy" id="400682"/>
    <lineage>
        <taxon>Eukaryota</taxon>
        <taxon>Metazoa</taxon>
        <taxon>Porifera</taxon>
        <taxon>Demospongiae</taxon>
        <taxon>Heteroscleromorpha</taxon>
        <taxon>Haplosclerida</taxon>
        <taxon>Niphatidae</taxon>
        <taxon>Amphimedon</taxon>
    </lineage>
</organism>
<evidence type="ECO:0000313" key="9">
    <source>
        <dbReference type="EnsemblMetazoa" id="Aqu2.1.41269_001"/>
    </source>
</evidence>
<comment type="similarity">
    <text evidence="6">Belongs to the NFYC/HAP5 subunit family.</text>
</comment>
<protein>
    <recommendedName>
        <fullName evidence="8">Transcription factor CBF/NF-Y/archaeal histone domain-containing protein</fullName>
    </recommendedName>
</protein>
<dbReference type="AlphaFoldDB" id="A0A1X7VN09"/>
<feature type="domain" description="Transcription factor CBF/NF-Y/archaeal histone" evidence="8">
    <location>
        <begin position="112"/>
        <end position="173"/>
    </location>
</feature>
<proteinExistence type="inferred from homology"/>
<dbReference type="EnsemblMetazoa" id="XM_020007602.1">
    <property type="protein sequence ID" value="XP_019863161.1"/>
    <property type="gene ID" value="LOC100641075"/>
</dbReference>
<feature type="compositionally biased region" description="Low complexity" evidence="7">
    <location>
        <begin position="411"/>
        <end position="424"/>
    </location>
</feature>
<dbReference type="KEGG" id="aqu:100641075"/>